<evidence type="ECO:0000256" key="5">
    <source>
        <dbReference type="ARBA" id="ARBA00023014"/>
    </source>
</evidence>
<evidence type="ECO:0000256" key="1">
    <source>
        <dbReference type="ARBA" id="ARBA00001966"/>
    </source>
</evidence>
<evidence type="ECO:0000313" key="7">
    <source>
        <dbReference type="EMBL" id="SOH93858.1"/>
    </source>
</evidence>
<dbReference type="InterPro" id="IPR007197">
    <property type="entry name" value="rSAM"/>
</dbReference>
<dbReference type="SFLD" id="SFLDG01067">
    <property type="entry name" value="SPASM/twitch_domain_containing"/>
    <property type="match status" value="1"/>
</dbReference>
<dbReference type="PANTHER" id="PTHR11228:SF7">
    <property type="entry name" value="PQQA PEPTIDE CYCLASE"/>
    <property type="match status" value="1"/>
</dbReference>
<keyword evidence="4" id="KW-0408">Iron</keyword>
<gene>
    <name evidence="7" type="ORF">SAMN06273572_102536</name>
</gene>
<dbReference type="GO" id="GO:0046872">
    <property type="term" value="F:metal ion binding"/>
    <property type="evidence" value="ECO:0007669"/>
    <property type="project" value="UniProtKB-KW"/>
</dbReference>
<dbReference type="EMBL" id="OCTN01000002">
    <property type="protein sequence ID" value="SOH93858.1"/>
    <property type="molecule type" value="Genomic_DNA"/>
</dbReference>
<dbReference type="Proteomes" id="UP000220034">
    <property type="component" value="Unassembled WGS sequence"/>
</dbReference>
<dbReference type="GO" id="GO:0051536">
    <property type="term" value="F:iron-sulfur cluster binding"/>
    <property type="evidence" value="ECO:0007669"/>
    <property type="project" value="UniProtKB-KW"/>
</dbReference>
<keyword evidence="3" id="KW-0479">Metal-binding</keyword>
<evidence type="ECO:0000256" key="2">
    <source>
        <dbReference type="ARBA" id="ARBA00022691"/>
    </source>
</evidence>
<dbReference type="AlphaFoldDB" id="A0A2C9CRM0"/>
<protein>
    <submittedName>
        <fullName evidence="7">Radical SAM superfamily protein</fullName>
    </submittedName>
</protein>
<dbReference type="SUPFAM" id="SSF102114">
    <property type="entry name" value="Radical SAM enzymes"/>
    <property type="match status" value="1"/>
</dbReference>
<dbReference type="GO" id="GO:0003824">
    <property type="term" value="F:catalytic activity"/>
    <property type="evidence" value="ECO:0007669"/>
    <property type="project" value="InterPro"/>
</dbReference>
<dbReference type="InterPro" id="IPR058240">
    <property type="entry name" value="rSAM_sf"/>
</dbReference>
<dbReference type="PROSITE" id="PS51918">
    <property type="entry name" value="RADICAL_SAM"/>
    <property type="match status" value="1"/>
</dbReference>
<dbReference type="SFLD" id="SFLDS00029">
    <property type="entry name" value="Radical_SAM"/>
    <property type="match status" value="1"/>
</dbReference>
<dbReference type="Gene3D" id="3.20.20.70">
    <property type="entry name" value="Aldolase class I"/>
    <property type="match status" value="1"/>
</dbReference>
<dbReference type="InterPro" id="IPR050377">
    <property type="entry name" value="Radical_SAM_PqqE_MftC-like"/>
</dbReference>
<dbReference type="InterPro" id="IPR013785">
    <property type="entry name" value="Aldolase_TIM"/>
</dbReference>
<comment type="cofactor">
    <cofactor evidence="1">
        <name>[4Fe-4S] cluster</name>
        <dbReference type="ChEBI" id="CHEBI:49883"/>
    </cofactor>
</comment>
<keyword evidence="2" id="KW-0949">S-adenosyl-L-methionine</keyword>
<dbReference type="RefSeq" id="WP_219617995.1">
    <property type="nucleotide sequence ID" value="NZ_OCTN01000002.1"/>
</dbReference>
<evidence type="ECO:0000256" key="4">
    <source>
        <dbReference type="ARBA" id="ARBA00023004"/>
    </source>
</evidence>
<evidence type="ECO:0000256" key="3">
    <source>
        <dbReference type="ARBA" id="ARBA00022723"/>
    </source>
</evidence>
<dbReference type="CDD" id="cd01335">
    <property type="entry name" value="Radical_SAM"/>
    <property type="match status" value="1"/>
</dbReference>
<proteinExistence type="predicted"/>
<dbReference type="Pfam" id="PF04055">
    <property type="entry name" value="Radical_SAM"/>
    <property type="match status" value="1"/>
</dbReference>
<evidence type="ECO:0000313" key="8">
    <source>
        <dbReference type="Proteomes" id="UP000220034"/>
    </source>
</evidence>
<sequence length="335" mass="37771">MASSEPFDIEAALAAVASDGARGGLTTPAERLRDLPRMSLRDHEKYVSLTMEFRCNLRCLHCMIEGTMDRLAPTTDETFSRILADQTEHGRWEGLVLTGSEVTLRRDLPDLAKRARAAGFKHVRIQTHGMHLARTDYADRLIDAGVDEFFISVAGSDAESHDRIVQVKGAWDKMLRGMDHLDSYDHVKMISNSVVTQLSYPLLPAMVDALAHLKRLVQMEFWTYFPMAETDEKGLAARNTDILPPLRMAIARARELGRFVEVKNFPECLLGQQADALVNAQPLLVIDPEFWTEFDRNDFHQCPHREVCKSTECLGLSAAYVAKFGDERDLLRPLT</sequence>
<name>A0A2C9CRM0_9RHOB</name>
<accession>A0A2C9CRM0</accession>
<evidence type="ECO:0000259" key="6">
    <source>
        <dbReference type="PROSITE" id="PS51918"/>
    </source>
</evidence>
<reference evidence="8" key="1">
    <citation type="submission" date="2017-09" db="EMBL/GenBank/DDBJ databases">
        <authorList>
            <person name="Varghese N."/>
            <person name="Submissions S."/>
        </authorList>
    </citation>
    <scope>NUCLEOTIDE SEQUENCE [LARGE SCALE GENOMIC DNA]</scope>
    <source>
        <strain evidence="8">C7</strain>
    </source>
</reference>
<keyword evidence="8" id="KW-1185">Reference proteome</keyword>
<organism evidence="7 8">
    <name type="scientific">Pontivivens marinum</name>
    <dbReference type="NCBI Taxonomy" id="1690039"/>
    <lineage>
        <taxon>Bacteria</taxon>
        <taxon>Pseudomonadati</taxon>
        <taxon>Pseudomonadota</taxon>
        <taxon>Alphaproteobacteria</taxon>
        <taxon>Rhodobacterales</taxon>
        <taxon>Paracoccaceae</taxon>
        <taxon>Pontivivens</taxon>
    </lineage>
</organism>
<keyword evidence="5" id="KW-0411">Iron-sulfur</keyword>
<dbReference type="PANTHER" id="PTHR11228">
    <property type="entry name" value="RADICAL SAM DOMAIN PROTEIN"/>
    <property type="match status" value="1"/>
</dbReference>
<feature type="domain" description="Radical SAM core" evidence="6">
    <location>
        <begin position="41"/>
        <end position="266"/>
    </location>
</feature>